<proteinExistence type="predicted"/>
<accession>A0A6C0ARM4</accession>
<dbReference type="EMBL" id="MN740762">
    <property type="protein sequence ID" value="QHS81915.1"/>
    <property type="molecule type" value="Genomic_DNA"/>
</dbReference>
<sequence>MENPILNIIDFTQSQSHGLFWDSEIREKCFELPSCKNDTTKYDICCEKNKFDNNENVSIKTSGGKNIDCGDILRFYEGEFDKKYTIILIKYKQNDNKKIMYEILEINYNKKLRDILFGTISKKILEEYVKYIKDIPHGEVAEEIKQKYKVCKNKMQKEFNMKINISPKVDSHSQRRVQCSIPNFDKLFETYPEFIISRTIKPLVRGVKITSEIVSSSRVRKSKLKVEN</sequence>
<protein>
    <submittedName>
        <fullName evidence="1">Uncharacterized protein</fullName>
    </submittedName>
</protein>
<name>A0A6C0ARM4_9ZZZZ</name>
<organism evidence="1">
    <name type="scientific">viral metagenome</name>
    <dbReference type="NCBI Taxonomy" id="1070528"/>
    <lineage>
        <taxon>unclassified sequences</taxon>
        <taxon>metagenomes</taxon>
        <taxon>organismal metagenomes</taxon>
    </lineage>
</organism>
<reference evidence="1" key="1">
    <citation type="journal article" date="2020" name="Nature">
        <title>Giant virus diversity and host interactions through global metagenomics.</title>
        <authorList>
            <person name="Schulz F."/>
            <person name="Roux S."/>
            <person name="Paez-Espino D."/>
            <person name="Jungbluth S."/>
            <person name="Walsh D.A."/>
            <person name="Denef V.J."/>
            <person name="McMahon K.D."/>
            <person name="Konstantinidis K.T."/>
            <person name="Eloe-Fadrosh E.A."/>
            <person name="Kyrpides N.C."/>
            <person name="Woyke T."/>
        </authorList>
    </citation>
    <scope>NUCLEOTIDE SEQUENCE</scope>
    <source>
        <strain evidence="1">GVMAG-S-1101165-79</strain>
    </source>
</reference>
<evidence type="ECO:0000313" key="1">
    <source>
        <dbReference type="EMBL" id="QHS81915.1"/>
    </source>
</evidence>
<dbReference type="AlphaFoldDB" id="A0A6C0ARM4"/>